<evidence type="ECO:0000256" key="1">
    <source>
        <dbReference type="ARBA" id="ARBA00004370"/>
    </source>
</evidence>
<comment type="subcellular location">
    <subcellularLocation>
        <location evidence="1">Membrane</location>
    </subcellularLocation>
</comment>
<dbReference type="Proteomes" id="UP001497497">
    <property type="component" value="Unassembled WGS sequence"/>
</dbReference>
<reference evidence="7 8" key="1">
    <citation type="submission" date="2024-04" db="EMBL/GenBank/DDBJ databases">
        <authorList>
            <consortium name="Genoscope - CEA"/>
            <person name="William W."/>
        </authorList>
    </citation>
    <scope>NUCLEOTIDE SEQUENCE [LARGE SCALE GENOMIC DNA]</scope>
</reference>
<feature type="transmembrane region" description="Helical" evidence="5">
    <location>
        <begin position="108"/>
        <end position="127"/>
    </location>
</feature>
<evidence type="ECO:0000256" key="2">
    <source>
        <dbReference type="ARBA" id="ARBA00022692"/>
    </source>
</evidence>
<gene>
    <name evidence="7" type="ORF">GSLYS_00007427001</name>
</gene>
<evidence type="ECO:0000256" key="5">
    <source>
        <dbReference type="SAM" id="Phobius"/>
    </source>
</evidence>
<evidence type="ECO:0000256" key="4">
    <source>
        <dbReference type="ARBA" id="ARBA00023136"/>
    </source>
</evidence>
<feature type="transmembrane region" description="Helical" evidence="5">
    <location>
        <begin position="201"/>
        <end position="223"/>
    </location>
</feature>
<keyword evidence="4 5" id="KW-0472">Membrane</keyword>
<evidence type="ECO:0000313" key="7">
    <source>
        <dbReference type="EMBL" id="CAL1533467.1"/>
    </source>
</evidence>
<comment type="caution">
    <text evidence="7">The sequence shown here is derived from an EMBL/GenBank/DDBJ whole genome shotgun (WGS) entry which is preliminary data.</text>
</comment>
<feature type="transmembrane region" description="Helical" evidence="5">
    <location>
        <begin position="157"/>
        <end position="181"/>
    </location>
</feature>
<dbReference type="GO" id="GO:0004930">
    <property type="term" value="F:G protein-coupled receptor activity"/>
    <property type="evidence" value="ECO:0007669"/>
    <property type="project" value="InterPro"/>
</dbReference>
<keyword evidence="2 5" id="KW-0812">Transmembrane</keyword>
<feature type="transmembrane region" description="Helical" evidence="5">
    <location>
        <begin position="49"/>
        <end position="69"/>
    </location>
</feature>
<dbReference type="Pfam" id="PF00001">
    <property type="entry name" value="7tm_1"/>
    <property type="match status" value="1"/>
</dbReference>
<name>A0AAV2HHV6_LYMST</name>
<dbReference type="InterPro" id="IPR000276">
    <property type="entry name" value="GPCR_Rhodpsn"/>
</dbReference>
<sequence>SQVFYLTTGWPNTVFARVTGWITAYINVERCLCVAMPLKIRRILTHGRCVAIIVAIYVGVIAGVCPIYFTTGLQWRFDSAKNRSIIGLNFIGANREEIKRVALGITNVFSPFTSFGLVIVCTMVLVVKLNSKSKWRQSVTREVGHVKSAAVAKDAKIVKLVVVLSTIYIASSLPSVLHFVWMIVDPEYTVVGRQNNVHLSVAGVTFVCQATYSSVTLFVYLYMSTSFR</sequence>
<dbReference type="PROSITE" id="PS50262">
    <property type="entry name" value="G_PROTEIN_RECEP_F1_2"/>
    <property type="match status" value="1"/>
</dbReference>
<protein>
    <recommendedName>
        <fullName evidence="6">G-protein coupled receptors family 1 profile domain-containing protein</fullName>
    </recommendedName>
</protein>
<feature type="non-terminal residue" evidence="7">
    <location>
        <position position="228"/>
    </location>
</feature>
<proteinExistence type="predicted"/>
<evidence type="ECO:0000313" key="8">
    <source>
        <dbReference type="Proteomes" id="UP001497497"/>
    </source>
</evidence>
<dbReference type="SUPFAM" id="SSF81321">
    <property type="entry name" value="Family A G protein-coupled receptor-like"/>
    <property type="match status" value="1"/>
</dbReference>
<evidence type="ECO:0000259" key="6">
    <source>
        <dbReference type="PROSITE" id="PS50262"/>
    </source>
</evidence>
<feature type="domain" description="G-protein coupled receptors family 1 profile" evidence="6">
    <location>
        <begin position="1"/>
        <end position="220"/>
    </location>
</feature>
<keyword evidence="8" id="KW-1185">Reference proteome</keyword>
<evidence type="ECO:0000256" key="3">
    <source>
        <dbReference type="ARBA" id="ARBA00022989"/>
    </source>
</evidence>
<keyword evidence="3 5" id="KW-1133">Transmembrane helix</keyword>
<dbReference type="InterPro" id="IPR017452">
    <property type="entry name" value="GPCR_Rhodpsn_7TM"/>
</dbReference>
<accession>A0AAV2HHV6</accession>
<feature type="non-terminal residue" evidence="7">
    <location>
        <position position="1"/>
    </location>
</feature>
<dbReference type="EMBL" id="CAXITT010000143">
    <property type="protein sequence ID" value="CAL1533467.1"/>
    <property type="molecule type" value="Genomic_DNA"/>
</dbReference>
<dbReference type="GO" id="GO:0016020">
    <property type="term" value="C:membrane"/>
    <property type="evidence" value="ECO:0007669"/>
    <property type="project" value="UniProtKB-SubCell"/>
</dbReference>
<dbReference type="Gene3D" id="1.20.1070.10">
    <property type="entry name" value="Rhodopsin 7-helix transmembrane proteins"/>
    <property type="match status" value="1"/>
</dbReference>
<organism evidence="7 8">
    <name type="scientific">Lymnaea stagnalis</name>
    <name type="common">Great pond snail</name>
    <name type="synonym">Helix stagnalis</name>
    <dbReference type="NCBI Taxonomy" id="6523"/>
    <lineage>
        <taxon>Eukaryota</taxon>
        <taxon>Metazoa</taxon>
        <taxon>Spiralia</taxon>
        <taxon>Lophotrochozoa</taxon>
        <taxon>Mollusca</taxon>
        <taxon>Gastropoda</taxon>
        <taxon>Heterobranchia</taxon>
        <taxon>Euthyneura</taxon>
        <taxon>Panpulmonata</taxon>
        <taxon>Hygrophila</taxon>
        <taxon>Lymnaeoidea</taxon>
        <taxon>Lymnaeidae</taxon>
        <taxon>Lymnaea</taxon>
    </lineage>
</organism>
<dbReference type="AlphaFoldDB" id="A0AAV2HHV6"/>